<reference evidence="2 3" key="1">
    <citation type="submission" date="2010-05" db="EMBL/GenBank/DDBJ databases">
        <title>The Genome Sequence of Thecamonas trahens ATCC 50062.</title>
        <authorList>
            <consortium name="The Broad Institute Genome Sequencing Platform"/>
            <person name="Russ C."/>
            <person name="Cuomo C."/>
            <person name="Shea T."/>
            <person name="Young S.K."/>
            <person name="Zeng Q."/>
            <person name="Koehrsen M."/>
            <person name="Haas B."/>
            <person name="Borodovsky M."/>
            <person name="Guigo R."/>
            <person name="Alvarado L."/>
            <person name="Berlin A."/>
            <person name="Bochicchio J."/>
            <person name="Borenstein D."/>
            <person name="Chapman S."/>
            <person name="Chen Z."/>
            <person name="Freedman E."/>
            <person name="Gellesch M."/>
            <person name="Goldberg J."/>
            <person name="Griggs A."/>
            <person name="Gujja S."/>
            <person name="Heilman E."/>
            <person name="Heiman D."/>
            <person name="Hepburn T."/>
            <person name="Howarth C."/>
            <person name="Jen D."/>
            <person name="Larson L."/>
            <person name="Mehta T."/>
            <person name="Park D."/>
            <person name="Pearson M."/>
            <person name="Roberts A."/>
            <person name="Saif S."/>
            <person name="Shenoy N."/>
            <person name="Sisk P."/>
            <person name="Stolte C."/>
            <person name="Sykes S."/>
            <person name="Thomson T."/>
            <person name="Walk T."/>
            <person name="White J."/>
            <person name="Yandava C."/>
            <person name="Burger G."/>
            <person name="Gray M.W."/>
            <person name="Holland P.W.H."/>
            <person name="King N."/>
            <person name="Lang F.B.F."/>
            <person name="Roger A.J."/>
            <person name="Ruiz-Trillo I."/>
            <person name="Lander E."/>
            <person name="Nusbaum C."/>
        </authorList>
    </citation>
    <scope>NUCLEOTIDE SEQUENCE [LARGE SCALE GENOMIC DNA]</scope>
    <source>
        <strain evidence="2 3">ATCC 50062</strain>
    </source>
</reference>
<gene>
    <name evidence="2" type="ORF">AMSG_00387</name>
</gene>
<evidence type="ECO:0000313" key="3">
    <source>
        <dbReference type="Proteomes" id="UP000054408"/>
    </source>
</evidence>
<feature type="region of interest" description="Disordered" evidence="1">
    <location>
        <begin position="60"/>
        <end position="98"/>
    </location>
</feature>
<accession>A0A0L0D8R3</accession>
<feature type="compositionally biased region" description="Basic residues" evidence="1">
    <location>
        <begin position="212"/>
        <end position="222"/>
    </location>
</feature>
<keyword evidence="3" id="KW-1185">Reference proteome</keyword>
<evidence type="ECO:0000313" key="2">
    <source>
        <dbReference type="EMBL" id="KNC48610.1"/>
    </source>
</evidence>
<feature type="compositionally biased region" description="Low complexity" evidence="1">
    <location>
        <begin position="83"/>
        <end position="98"/>
    </location>
</feature>
<dbReference type="AlphaFoldDB" id="A0A0L0D8R3"/>
<dbReference type="EMBL" id="GL349434">
    <property type="protein sequence ID" value="KNC48610.1"/>
    <property type="molecule type" value="Genomic_DNA"/>
</dbReference>
<dbReference type="Proteomes" id="UP000054408">
    <property type="component" value="Unassembled WGS sequence"/>
</dbReference>
<proteinExistence type="predicted"/>
<name>A0A0L0D8R3_THETB</name>
<evidence type="ECO:0008006" key="4">
    <source>
        <dbReference type="Google" id="ProtNLM"/>
    </source>
</evidence>
<dbReference type="RefSeq" id="XP_013762666.1">
    <property type="nucleotide sequence ID" value="XM_013907212.1"/>
</dbReference>
<sequence length="436" mass="45532">MPFPPRPNVVHTTYEGSLTPIATEPMCALIPLDSVTMDVQTTEAGPDFRSLGRRRVARSGCAPEGSIGLGERVRLSLPPLPTLRPTAPTPASTPATTPLAISQHPLSLSSCSSALLSSYPSSSASSPPLALHPAVAARSMRPGPGSGSGSRSLSRSRSRSRSRSLERDRSTGLAVLGEGEHSSASASASASASSAASRSRRSRAPSRSSSSMRHRASRRRRCSSVEPSSVRLGAAPTQVASDQALQVESRCAVCGGKRVSPRSSGLAGDECDDAGGARSGDDDDLTRRARRRDRQVCQCTARLREQRNRRRQAEVIASVAAERGMTVSAFSGQPTGPTPIQATREAPKLPARAMAALASVGALPASGGGVTTRLESLDDNVMACILAHLPPNDQDALALVSHSVCNKVLHVRAVDDIIARTSSLTFSSPSLPEPHP</sequence>
<feature type="region of interest" description="Disordered" evidence="1">
    <location>
        <begin position="137"/>
        <end position="242"/>
    </location>
</feature>
<dbReference type="GeneID" id="25560196"/>
<feature type="compositionally biased region" description="Low complexity" evidence="1">
    <location>
        <begin position="182"/>
        <end position="197"/>
    </location>
</feature>
<evidence type="ECO:0000256" key="1">
    <source>
        <dbReference type="SAM" id="MobiDB-lite"/>
    </source>
</evidence>
<organism evidence="2 3">
    <name type="scientific">Thecamonas trahens ATCC 50062</name>
    <dbReference type="NCBI Taxonomy" id="461836"/>
    <lineage>
        <taxon>Eukaryota</taxon>
        <taxon>Apusozoa</taxon>
        <taxon>Apusomonadida</taxon>
        <taxon>Apusomonadidae</taxon>
        <taxon>Thecamonas</taxon>
    </lineage>
</organism>
<protein>
    <recommendedName>
        <fullName evidence="4">F-box domain-containing protein</fullName>
    </recommendedName>
</protein>
<feature type="region of interest" description="Disordered" evidence="1">
    <location>
        <begin position="257"/>
        <end position="293"/>
    </location>
</feature>
<feature type="compositionally biased region" description="Low complexity" evidence="1">
    <location>
        <begin position="137"/>
        <end position="153"/>
    </location>
</feature>